<reference evidence="1 2" key="1">
    <citation type="submission" date="2015-09" db="EMBL/GenBank/DDBJ databases">
        <authorList>
            <consortium name="Pathogen Informatics"/>
        </authorList>
    </citation>
    <scope>NUCLEOTIDE SEQUENCE [LARGE SCALE GENOMIC DNA]</scope>
    <source>
        <strain evidence="1 2">2789STDY5834878</strain>
    </source>
</reference>
<gene>
    <name evidence="1" type="ORF">ERS852492_03061</name>
</gene>
<organism evidence="1 2">
    <name type="scientific">Lachnospira eligens</name>
    <dbReference type="NCBI Taxonomy" id="39485"/>
    <lineage>
        <taxon>Bacteria</taxon>
        <taxon>Bacillati</taxon>
        <taxon>Bacillota</taxon>
        <taxon>Clostridia</taxon>
        <taxon>Lachnospirales</taxon>
        <taxon>Lachnospiraceae</taxon>
        <taxon>Lachnospira</taxon>
    </lineage>
</organism>
<accession>A0A175A1P7</accession>
<evidence type="ECO:0000313" key="1">
    <source>
        <dbReference type="EMBL" id="CUQ92242.1"/>
    </source>
</evidence>
<dbReference type="AlphaFoldDB" id="A0A175A1P7"/>
<protein>
    <submittedName>
        <fullName evidence="1">Uncharacterized protein</fullName>
    </submittedName>
</protein>
<dbReference type="RefSeq" id="WP_055288199.1">
    <property type="nucleotide sequence ID" value="NZ_CABIXW010000014.1"/>
</dbReference>
<evidence type="ECO:0000313" key="2">
    <source>
        <dbReference type="Proteomes" id="UP000095780"/>
    </source>
</evidence>
<name>A0A175A1P7_9FIRM</name>
<sequence>MLRRVTEDYIVNVLKNHDQIVLNCQIELLNIFKDKDEVGMIESASMSRKEPDGSAPTNSLTDLQNVLEQYFRLNEEWRMSIYANVRTLIETQETIYRIMACFNNLEQEQRYVLEQLYIKHTFKEGIQILMKELDRSRTSILNFRKNAIENVKSMYDSNQSNLELYGLTLKNGQNKYR</sequence>
<proteinExistence type="predicted"/>
<dbReference type="EMBL" id="CZBV01000014">
    <property type="protein sequence ID" value="CUQ92242.1"/>
    <property type="molecule type" value="Genomic_DNA"/>
</dbReference>
<dbReference type="Proteomes" id="UP000095780">
    <property type="component" value="Unassembled WGS sequence"/>
</dbReference>